<name>A0A4P8YK42_9ENTR</name>
<keyword evidence="2" id="KW-1185">Reference proteome</keyword>
<organism evidence="1 2">
    <name type="scientific">Jejubacter calystegiae</name>
    <dbReference type="NCBI Taxonomy" id="2579935"/>
    <lineage>
        <taxon>Bacteria</taxon>
        <taxon>Pseudomonadati</taxon>
        <taxon>Pseudomonadota</taxon>
        <taxon>Gammaproteobacteria</taxon>
        <taxon>Enterobacterales</taxon>
        <taxon>Enterobacteriaceae</taxon>
        <taxon>Jejubacter</taxon>
    </lineage>
</organism>
<proteinExistence type="predicted"/>
<evidence type="ECO:0000313" key="2">
    <source>
        <dbReference type="Proteomes" id="UP000302163"/>
    </source>
</evidence>
<dbReference type="AlphaFoldDB" id="A0A4P8YK42"/>
<evidence type="ECO:0000313" key="1">
    <source>
        <dbReference type="EMBL" id="QCT21100.1"/>
    </source>
</evidence>
<accession>A0A4P8YK42</accession>
<dbReference type="EMBL" id="CP040428">
    <property type="protein sequence ID" value="QCT21100.1"/>
    <property type="molecule type" value="Genomic_DNA"/>
</dbReference>
<reference evidence="1 2" key="1">
    <citation type="submission" date="2019-05" db="EMBL/GenBank/DDBJ databases">
        <title>Complete genome sequence of Izhakiella calystegiae KSNA2, an endophyte isolated from beach morning glory (Calystegia soldanella).</title>
        <authorList>
            <person name="Jiang L."/>
            <person name="Jeong J.C."/>
            <person name="Kim C.Y."/>
            <person name="Kim D.H."/>
            <person name="Kim S.W."/>
            <person name="Lee j."/>
        </authorList>
    </citation>
    <scope>NUCLEOTIDE SEQUENCE [LARGE SCALE GENOMIC DNA]</scope>
    <source>
        <strain evidence="1 2">KSNA2</strain>
    </source>
</reference>
<dbReference type="Proteomes" id="UP000302163">
    <property type="component" value="Chromosome"/>
</dbReference>
<sequence length="61" mass="7036">MADGQIFTTGFLFEQNRAERRKTRLFPIAFFARNPAIAAKLRLQQNETLFLIPFTPTSGLY</sequence>
<dbReference type="RefSeq" id="WP_138097256.1">
    <property type="nucleotide sequence ID" value="NZ_CP040428.1"/>
</dbReference>
<gene>
    <name evidence="1" type="ORF">FEM41_16330</name>
</gene>
<protein>
    <submittedName>
        <fullName evidence="1">Uncharacterized protein</fullName>
    </submittedName>
</protein>
<dbReference type="KEGG" id="izh:FEM41_16330"/>